<accession>A0A9W7CDP8</accession>
<evidence type="ECO:0000256" key="4">
    <source>
        <dbReference type="ARBA" id="ARBA00022958"/>
    </source>
</evidence>
<dbReference type="PANTHER" id="PTHR11767:SF102">
    <property type="entry name" value="INWARDLY RECTIFYING POTASSIUM CHANNEL 1, ISOFORM F"/>
    <property type="match status" value="1"/>
</dbReference>
<feature type="transmembrane region" description="Helical" evidence="9">
    <location>
        <begin position="207"/>
        <end position="235"/>
    </location>
</feature>
<dbReference type="AlphaFoldDB" id="A0A9W7CDP8"/>
<keyword evidence="2 7" id="KW-0633">Potassium transport</keyword>
<dbReference type="GO" id="GO:0034702">
    <property type="term" value="C:monoatomic ion channel complex"/>
    <property type="evidence" value="ECO:0007669"/>
    <property type="project" value="UniProtKB-KW"/>
</dbReference>
<dbReference type="PANTHER" id="PTHR11767">
    <property type="entry name" value="INWARD RECTIFIER POTASSIUM CHANNEL"/>
    <property type="match status" value="1"/>
</dbReference>
<keyword evidence="9" id="KW-1133">Transmembrane helix</keyword>
<evidence type="ECO:0000256" key="5">
    <source>
        <dbReference type="ARBA" id="ARBA00023065"/>
    </source>
</evidence>
<dbReference type="GO" id="GO:1990573">
    <property type="term" value="P:potassium ion import across plasma membrane"/>
    <property type="evidence" value="ECO:0007669"/>
    <property type="project" value="TreeGrafter"/>
</dbReference>
<dbReference type="InterPro" id="IPR016449">
    <property type="entry name" value="K_chnl_inward-rec_Kir"/>
</dbReference>
<evidence type="ECO:0000256" key="6">
    <source>
        <dbReference type="ARBA" id="ARBA00023303"/>
    </source>
</evidence>
<keyword evidence="7 9" id="KW-0812">Transmembrane</keyword>
<feature type="region of interest" description="Disordered" evidence="8">
    <location>
        <begin position="506"/>
        <end position="530"/>
    </location>
</feature>
<evidence type="ECO:0000313" key="10">
    <source>
        <dbReference type="EMBL" id="GMI04702.1"/>
    </source>
</evidence>
<dbReference type="SUPFAM" id="SSF81296">
    <property type="entry name" value="E set domains"/>
    <property type="match status" value="1"/>
</dbReference>
<comment type="subcellular location">
    <subcellularLocation>
        <location evidence="7">Membrane</location>
        <topology evidence="7">Multi-pass membrane protein</topology>
    </subcellularLocation>
</comment>
<organism evidence="10 11">
    <name type="scientific">Triparma verrucosa</name>
    <dbReference type="NCBI Taxonomy" id="1606542"/>
    <lineage>
        <taxon>Eukaryota</taxon>
        <taxon>Sar</taxon>
        <taxon>Stramenopiles</taxon>
        <taxon>Ochrophyta</taxon>
        <taxon>Bolidophyceae</taxon>
        <taxon>Parmales</taxon>
        <taxon>Triparmaceae</taxon>
        <taxon>Triparma</taxon>
    </lineage>
</organism>
<evidence type="ECO:0000256" key="9">
    <source>
        <dbReference type="SAM" id="Phobius"/>
    </source>
</evidence>
<dbReference type="SUPFAM" id="SSF81324">
    <property type="entry name" value="Voltage-gated potassium channels"/>
    <property type="match status" value="1"/>
</dbReference>
<proteinExistence type="inferred from homology"/>
<keyword evidence="4 7" id="KW-0630">Potassium</keyword>
<protein>
    <recommendedName>
        <fullName evidence="12">Potassium channel domain-containing protein</fullName>
    </recommendedName>
</protein>
<dbReference type="EMBL" id="BRXX01000320">
    <property type="protein sequence ID" value="GMI04702.1"/>
    <property type="molecule type" value="Genomic_DNA"/>
</dbReference>
<dbReference type="GO" id="GO:0005242">
    <property type="term" value="F:inward rectifier potassium channel activity"/>
    <property type="evidence" value="ECO:0007669"/>
    <property type="project" value="InterPro"/>
</dbReference>
<dbReference type="Gene3D" id="2.60.40.1400">
    <property type="entry name" value="G protein-activated inward rectifier potassium channel 1"/>
    <property type="match status" value="1"/>
</dbReference>
<evidence type="ECO:0000256" key="8">
    <source>
        <dbReference type="SAM" id="MobiDB-lite"/>
    </source>
</evidence>
<comment type="caution">
    <text evidence="10">The sequence shown here is derived from an EMBL/GenBank/DDBJ whole genome shotgun (WGS) entry which is preliminary data.</text>
</comment>
<keyword evidence="3 7" id="KW-0851">Voltage-gated channel</keyword>
<dbReference type="GO" id="GO:0005886">
    <property type="term" value="C:plasma membrane"/>
    <property type="evidence" value="ECO:0007669"/>
    <property type="project" value="TreeGrafter"/>
</dbReference>
<comment type="similarity">
    <text evidence="7">Belongs to the inward rectifier-type potassium channel (TC 1.A.2.1) family.</text>
</comment>
<sequence>MTIAPIDNAPIETAPIDTAPIDTAPIDTAPTTATATRFRLPLFTTSSEPPPGPMSPASYVPSEDEQEYFYLRPQRRCCCLSFIYIWDSIKGFLFSFVRPAQWLKKLVRMNLLPVLMVLFVVYFIIILMFAFAVFFLGKLALLDDDDDTINIDLVKPACLGGTGDKEATWYQWMDVITLSWTTFSTVGYGNVYPVSVSARTENDGMCIFISILLSFEAYLGIVYASLSAGVIVGVLSQQASKADVRFSSVVVVREKRSNMSLQSGDLHDPTGVNADDLDEELSISSSISSGSDHSNSCYIESIAEMPEQNHPHSDPEDLEAGLLHPPNSTTYRTLPAPVLEFRIANERWSSTTLRTVKRLWCCRGNQRPRRSSDATRHRQSSSTPTSLTASESYDPNGALINTQLNVSVGFQERVFPSHSSTLRFVPLNLVMDSHPFFEQVWYARHPLDENSPLLQRATRKIVKLNNGRWPRHLFDDGGAAGVVGGGNVEADSKKLIPPRILNTIRAPPTPSLRSNVSSLKSDRRLEDPPEPHRLEKHLRVFDKILVTLTGVEFDSGKAVSKTHAYSPFNVVVGGTFGPMEEIVDGDDPNTDCQMDITKLNDVITRRDRRLSDAAIESNLRLHHHNTQRASFSKKSKKTK</sequence>
<keyword evidence="1 7" id="KW-0813">Transport</keyword>
<reference evidence="11" key="1">
    <citation type="journal article" date="2023" name="Commun. Biol.">
        <title>Genome analysis of Parmales, the sister group of diatoms, reveals the evolutionary specialization of diatoms from phago-mixotrophs to photoautotrophs.</title>
        <authorList>
            <person name="Ban H."/>
            <person name="Sato S."/>
            <person name="Yoshikawa S."/>
            <person name="Yamada K."/>
            <person name="Nakamura Y."/>
            <person name="Ichinomiya M."/>
            <person name="Sato N."/>
            <person name="Blanc-Mathieu R."/>
            <person name="Endo H."/>
            <person name="Kuwata A."/>
            <person name="Ogata H."/>
        </authorList>
    </citation>
    <scope>NUCLEOTIDE SEQUENCE [LARGE SCALE GENOMIC DNA]</scope>
    <source>
        <strain evidence="11">NIES 3699</strain>
    </source>
</reference>
<feature type="compositionally biased region" description="Basic and acidic residues" evidence="8">
    <location>
        <begin position="520"/>
        <end position="530"/>
    </location>
</feature>
<dbReference type="Gene3D" id="1.10.287.70">
    <property type="match status" value="1"/>
</dbReference>
<keyword evidence="5 7" id="KW-0406">Ion transport</keyword>
<keyword evidence="9" id="KW-0472">Membrane</keyword>
<evidence type="ECO:0008006" key="12">
    <source>
        <dbReference type="Google" id="ProtNLM"/>
    </source>
</evidence>
<evidence type="ECO:0000313" key="11">
    <source>
        <dbReference type="Proteomes" id="UP001165160"/>
    </source>
</evidence>
<keyword evidence="6 7" id="KW-0407">Ion channel</keyword>
<feature type="region of interest" description="Disordered" evidence="8">
    <location>
        <begin position="366"/>
        <end position="394"/>
    </location>
</feature>
<evidence type="ECO:0000256" key="7">
    <source>
        <dbReference type="RuleBase" id="RU003822"/>
    </source>
</evidence>
<evidence type="ECO:0000256" key="2">
    <source>
        <dbReference type="ARBA" id="ARBA00022538"/>
    </source>
</evidence>
<keyword evidence="11" id="KW-1185">Reference proteome</keyword>
<evidence type="ECO:0000256" key="3">
    <source>
        <dbReference type="ARBA" id="ARBA00022882"/>
    </source>
</evidence>
<dbReference type="InterPro" id="IPR014756">
    <property type="entry name" value="Ig_E-set"/>
</dbReference>
<feature type="transmembrane region" description="Helical" evidence="9">
    <location>
        <begin position="111"/>
        <end position="136"/>
    </location>
</feature>
<dbReference type="GO" id="GO:0034765">
    <property type="term" value="P:regulation of monoatomic ion transmembrane transport"/>
    <property type="evidence" value="ECO:0007669"/>
    <property type="project" value="TreeGrafter"/>
</dbReference>
<name>A0A9W7CDP8_9STRA</name>
<dbReference type="Proteomes" id="UP001165160">
    <property type="component" value="Unassembled WGS sequence"/>
</dbReference>
<feature type="compositionally biased region" description="Polar residues" evidence="8">
    <location>
        <begin position="380"/>
        <end position="394"/>
    </location>
</feature>
<feature type="region of interest" description="Disordered" evidence="8">
    <location>
        <begin position="307"/>
        <end position="328"/>
    </location>
</feature>
<dbReference type="InterPro" id="IPR013518">
    <property type="entry name" value="K_chnl_inward-rec_Kir_cyto"/>
</dbReference>
<gene>
    <name evidence="10" type="ORF">TrVE_jg9407</name>
</gene>
<evidence type="ECO:0000256" key="1">
    <source>
        <dbReference type="ARBA" id="ARBA00022448"/>
    </source>
</evidence>